<accession>A0ABQ2AX68</accession>
<proteinExistence type="predicted"/>
<keyword evidence="2" id="KW-1185">Reference proteome</keyword>
<comment type="caution">
    <text evidence="1">The sequence shown here is derived from an EMBL/GenBank/DDBJ whole genome shotgun (WGS) entry which is preliminary data.</text>
</comment>
<evidence type="ECO:0000313" key="2">
    <source>
        <dbReference type="Proteomes" id="UP000643279"/>
    </source>
</evidence>
<dbReference type="Proteomes" id="UP000643279">
    <property type="component" value="Unassembled WGS sequence"/>
</dbReference>
<name>A0ABQ2AX68_9MICC</name>
<reference evidence="2" key="1">
    <citation type="journal article" date="2019" name="Int. J. Syst. Evol. Microbiol.">
        <title>The Global Catalogue of Microorganisms (GCM) 10K type strain sequencing project: providing services to taxonomists for standard genome sequencing and annotation.</title>
        <authorList>
            <consortium name="The Broad Institute Genomics Platform"/>
            <consortium name="The Broad Institute Genome Sequencing Center for Infectious Disease"/>
            <person name="Wu L."/>
            <person name="Ma J."/>
        </authorList>
    </citation>
    <scope>NUCLEOTIDE SEQUENCE [LARGE SCALE GENOMIC DNA]</scope>
    <source>
        <strain evidence="2">CGMCC 1.12778</strain>
    </source>
</reference>
<sequence>MGLSSIMDNYIGVGDQAIYKSRVCNVSLNEGEAFLRKALQRLKVARIGQLVQNSDMVFRVFENVVDKV</sequence>
<protein>
    <submittedName>
        <fullName evidence="1">Uncharacterized protein</fullName>
    </submittedName>
</protein>
<gene>
    <name evidence="1" type="ORF">GCM10007170_28410</name>
</gene>
<evidence type="ECO:0000313" key="1">
    <source>
        <dbReference type="EMBL" id="GGH97659.1"/>
    </source>
</evidence>
<organism evidence="1 2">
    <name type="scientific">Arthrobacter liuii</name>
    <dbReference type="NCBI Taxonomy" id="1476996"/>
    <lineage>
        <taxon>Bacteria</taxon>
        <taxon>Bacillati</taxon>
        <taxon>Actinomycetota</taxon>
        <taxon>Actinomycetes</taxon>
        <taxon>Micrococcales</taxon>
        <taxon>Micrococcaceae</taxon>
        <taxon>Arthrobacter</taxon>
    </lineage>
</organism>
<dbReference type="EMBL" id="BMFW01000014">
    <property type="protein sequence ID" value="GGH97659.1"/>
    <property type="molecule type" value="Genomic_DNA"/>
</dbReference>